<feature type="compositionally biased region" description="Acidic residues" evidence="1">
    <location>
        <begin position="594"/>
        <end position="603"/>
    </location>
</feature>
<feature type="region of interest" description="Disordered" evidence="1">
    <location>
        <begin position="427"/>
        <end position="652"/>
    </location>
</feature>
<organism evidence="2 3">
    <name type="scientific">Elsinoe batatas</name>
    <dbReference type="NCBI Taxonomy" id="2601811"/>
    <lineage>
        <taxon>Eukaryota</taxon>
        <taxon>Fungi</taxon>
        <taxon>Dikarya</taxon>
        <taxon>Ascomycota</taxon>
        <taxon>Pezizomycotina</taxon>
        <taxon>Dothideomycetes</taxon>
        <taxon>Dothideomycetidae</taxon>
        <taxon>Myriangiales</taxon>
        <taxon>Elsinoaceae</taxon>
        <taxon>Elsinoe</taxon>
    </lineage>
</organism>
<dbReference type="AlphaFoldDB" id="A0A8K0PDW9"/>
<feature type="compositionally biased region" description="Basic and acidic residues" evidence="1">
    <location>
        <begin position="756"/>
        <end position="765"/>
    </location>
</feature>
<feature type="compositionally biased region" description="Acidic residues" evidence="1">
    <location>
        <begin position="625"/>
        <end position="638"/>
    </location>
</feature>
<gene>
    <name evidence="2" type="ORF">KVT40_006758</name>
</gene>
<dbReference type="EMBL" id="JAESVG020000008">
    <property type="protein sequence ID" value="KAG8625007.1"/>
    <property type="molecule type" value="Genomic_DNA"/>
</dbReference>
<dbReference type="Proteomes" id="UP000809789">
    <property type="component" value="Unassembled WGS sequence"/>
</dbReference>
<evidence type="ECO:0000256" key="1">
    <source>
        <dbReference type="SAM" id="MobiDB-lite"/>
    </source>
</evidence>
<dbReference type="OrthoDB" id="2129688at2759"/>
<reference evidence="2" key="1">
    <citation type="submission" date="2021-07" db="EMBL/GenBank/DDBJ databases">
        <title>Elsinoe batatas strain:CRI-CJ2 Genome sequencing and assembly.</title>
        <authorList>
            <person name="Huang L."/>
        </authorList>
    </citation>
    <scope>NUCLEOTIDE SEQUENCE</scope>
    <source>
        <strain evidence="2">CRI-CJ2</strain>
    </source>
</reference>
<feature type="compositionally biased region" description="Polar residues" evidence="1">
    <location>
        <begin position="456"/>
        <end position="471"/>
    </location>
</feature>
<feature type="region of interest" description="Disordered" evidence="1">
    <location>
        <begin position="733"/>
        <end position="765"/>
    </location>
</feature>
<sequence>MAQSAGELPRYSDGDVEIVLSAVCRYQLHAQTLRRASRVFAALLDGDGAALSARARARGVVVRHRLSLVEAGGVYSFQREAVDSEGRSRGVGGVGGLGANGADVDAVVAGMTLVLRAIYNLELAFDFTDVRALAEDVMGVLGCAELLGAAPSVTKSLESALLTQEQQLFVAISQQPTEWIKVAKRLSSRTIFKEAMIHIVGRYNELAVAPYTSPANSRINGLSKLSSLPRDILTLVNQHRDELTKTIKAIHNRLSSWYPEQIKRNNNTGSAKGDGFNLRDYEKDIKDWMALTMFHQYCMLQLTDKMAIGSSDTGFQSIQKLFEGGQSYLSLQACAQWHRRFPMSKRGQGIIQNSLDEIKKQISTIVAPLIITKCQLNTTLHPVAWFTCIEVDVSKFEFVQNDSGTTVRSCSPTDPAVPDWLAGAHSGSELEENEVEDQEDEASISAQNKAPPLNPRQPTSGRRTQNDTSTLRKSRRGTRTEEEQQDDHSTSALFQAPSLNPRQPTSRTRKSGSIATKRKRGRQEEGEEDFHDDDEAPVYRVRKRRQIRHIKGATKILNDANSNGPGEYEDGGGNPDARPQDQEQPNGHPVAPVAEEDEDEDDSLFVPPYAHKIQEAEEAQHAPADEVDSLFDPEEDAIQEPGATEHATREAEAEIEEWINEIQEEPNEVEAGDNVSPVGTITHDTNSSVAVNASNITIGELNLDNLEISPVNMDEIDTADPNNWYEIPEDELENIDWKSPTPLPWTPEPEYSSPESHAEQDPDRAFWYTDRSDVDRMEQQYQDRLDAAEGLLAFGAEVVVNAPEDNAIESIERDP</sequence>
<name>A0A8K0PDW9_9PEZI</name>
<proteinExistence type="predicted"/>
<evidence type="ECO:0008006" key="4">
    <source>
        <dbReference type="Google" id="ProtNLM"/>
    </source>
</evidence>
<protein>
    <recommendedName>
        <fullName evidence="4">BTB domain-containing protein</fullName>
    </recommendedName>
</protein>
<evidence type="ECO:0000313" key="2">
    <source>
        <dbReference type="EMBL" id="KAG8625007.1"/>
    </source>
</evidence>
<keyword evidence="3" id="KW-1185">Reference proteome</keyword>
<comment type="caution">
    <text evidence="2">The sequence shown here is derived from an EMBL/GenBank/DDBJ whole genome shotgun (WGS) entry which is preliminary data.</text>
</comment>
<feature type="compositionally biased region" description="Acidic residues" evidence="1">
    <location>
        <begin position="429"/>
        <end position="442"/>
    </location>
</feature>
<feature type="compositionally biased region" description="Basic and acidic residues" evidence="1">
    <location>
        <begin position="478"/>
        <end position="489"/>
    </location>
</feature>
<accession>A0A8K0PDW9</accession>
<evidence type="ECO:0000313" key="3">
    <source>
        <dbReference type="Proteomes" id="UP000809789"/>
    </source>
</evidence>
<feature type="compositionally biased region" description="Acidic residues" evidence="1">
    <location>
        <begin position="525"/>
        <end position="536"/>
    </location>
</feature>
<feature type="compositionally biased region" description="Polar residues" evidence="1">
    <location>
        <begin position="403"/>
        <end position="412"/>
    </location>
</feature>
<dbReference type="PANTHER" id="PTHR38119">
    <property type="entry name" value="BTB DOMAIN-CONTAINING PROTEIN-RELATED"/>
    <property type="match status" value="1"/>
</dbReference>
<feature type="compositionally biased region" description="Basic residues" evidence="1">
    <location>
        <begin position="540"/>
        <end position="552"/>
    </location>
</feature>
<feature type="compositionally biased region" description="Basic and acidic residues" evidence="1">
    <location>
        <begin position="612"/>
        <end position="624"/>
    </location>
</feature>
<dbReference type="PANTHER" id="PTHR38119:SF2">
    <property type="entry name" value="TRANSCRIPTION FACTOR DOMAIN-CONTAINING PROTEIN"/>
    <property type="match status" value="1"/>
</dbReference>
<feature type="compositionally biased region" description="Polar residues" evidence="1">
    <location>
        <begin position="490"/>
        <end position="514"/>
    </location>
</feature>
<feature type="region of interest" description="Disordered" evidence="1">
    <location>
        <begin position="403"/>
        <end position="422"/>
    </location>
</feature>